<evidence type="ECO:0000256" key="6">
    <source>
        <dbReference type="ARBA" id="ARBA00022729"/>
    </source>
</evidence>
<keyword evidence="4" id="KW-0410">Iron transport</keyword>
<dbReference type="InterPro" id="IPR000531">
    <property type="entry name" value="Beta-barrel_TonB"/>
</dbReference>
<protein>
    <submittedName>
        <fullName evidence="17">TonB-dependent receptor</fullName>
    </submittedName>
</protein>
<dbReference type="AlphaFoldDB" id="F1Z3R2"/>
<feature type="domain" description="TonB-dependent receptor-like beta-barrel" evidence="15">
    <location>
        <begin position="273"/>
        <end position="724"/>
    </location>
</feature>
<dbReference type="OrthoDB" id="593427at2"/>
<evidence type="ECO:0000256" key="4">
    <source>
        <dbReference type="ARBA" id="ARBA00022496"/>
    </source>
</evidence>
<dbReference type="Gene3D" id="2.40.170.20">
    <property type="entry name" value="TonB-dependent receptor, beta-barrel domain"/>
    <property type="match status" value="1"/>
</dbReference>
<evidence type="ECO:0000256" key="12">
    <source>
        <dbReference type="PROSITE-ProRule" id="PRU01360"/>
    </source>
</evidence>
<dbReference type="InterPro" id="IPR012910">
    <property type="entry name" value="Plug_dom"/>
</dbReference>
<comment type="subcellular location">
    <subcellularLocation>
        <location evidence="1 12">Cell outer membrane</location>
        <topology evidence="1 12">Multi-pass membrane protein</topology>
    </subcellularLocation>
</comment>
<proteinExistence type="inferred from homology"/>
<keyword evidence="18" id="KW-1185">Reference proteome</keyword>
<sequence length="774" mass="83583">MVQGSLSSRAFLRRWRWGVACLACLGGASGVRAAEDDGAAAGDGTTIEVRGHVDPEGLLPPQTVPKAVSAIGTAFIEKQAPTLNAFQLVNLLPGANVSSTDPYGLSSTSSLTLRGLGQDEIGVLMEGAPQNDIGYYYAYPAQFADAENISRVDLSQGSVDIDSPVVNGAGGLLSLHLDDPHQRFGVLVDGSLGSYNERRAFVRVDTGEIGSTGLRAFVSYSNNRADNWRGAGYDHRQHVDAKIEKEWGAGNHASIAFSWNEAKTSTYPAPSLADWQTYGRSYNYDATYTAGNTNYWRLYRSPFRNEYVSAPVHLVLSDRLTFDTTAYLQFGYGNSPYGTQLTTDGNTLGTEVLTQPVALPGAVDGTATVLGNFTGQQFRVGDVAKLTYRAGLHALTLGGWIDYGTDHDVESFTPIDGAGNPVDVWGHAGQAIRTADGRLLAELDERTTTVVKGFFLADRVALSSRFTLEAGFKGVSVLHNGINYLPGPQSGVHFASFAALPRLSLQYRFNERHQIFANVTTHFRAPDEYTLYNTYYGGELSQQGTTALKNEYSIAEEIGYRYAGPSLSGAVTAFHYNFRNRQLATIVDVDGALINTTLNAGHQTSYGVDAEIDWRPFEGVSFYASGEYLHARLGDDLPVGGDLLPTAGKHAVSAPDWQFGLGGTYDDKRVFGSFALKWVDRQYSSFMNDESIPGYATLDLSVGVHLAGLIDKNRTDLRLNVVNVTNPHVLSGVQQIVTNALDTVGRGGTVIAGTSPTYYIGSGRAFVVTLARQF</sequence>
<evidence type="ECO:0000256" key="8">
    <source>
        <dbReference type="ARBA" id="ARBA00023065"/>
    </source>
</evidence>
<comment type="similarity">
    <text evidence="12 13">Belongs to the TonB-dependent receptor family.</text>
</comment>
<evidence type="ECO:0000259" key="16">
    <source>
        <dbReference type="Pfam" id="PF07715"/>
    </source>
</evidence>
<dbReference type="PROSITE" id="PS52016">
    <property type="entry name" value="TONB_DEPENDENT_REC_3"/>
    <property type="match status" value="1"/>
</dbReference>
<dbReference type="Gene3D" id="2.170.130.10">
    <property type="entry name" value="TonB-dependent receptor, plug domain"/>
    <property type="match status" value="1"/>
</dbReference>
<evidence type="ECO:0000256" key="2">
    <source>
        <dbReference type="ARBA" id="ARBA00022448"/>
    </source>
</evidence>
<keyword evidence="11 12" id="KW-0998">Cell outer membrane</keyword>
<dbReference type="RefSeq" id="WP_008068567.1">
    <property type="nucleotide sequence ID" value="NZ_AQWK01000010.1"/>
</dbReference>
<dbReference type="Proteomes" id="UP000004728">
    <property type="component" value="Unassembled WGS sequence"/>
</dbReference>
<keyword evidence="5 12" id="KW-0812">Transmembrane</keyword>
<dbReference type="InterPro" id="IPR039426">
    <property type="entry name" value="TonB-dep_rcpt-like"/>
</dbReference>
<evidence type="ECO:0000256" key="1">
    <source>
        <dbReference type="ARBA" id="ARBA00004571"/>
    </source>
</evidence>
<reference evidence="17 18" key="1">
    <citation type="journal article" date="2012" name="J. Bacteriol.">
        <title>Draft Genome Sequence of Novosphingobium nitrogenifigens Y88T.</title>
        <authorList>
            <person name="Strabala T.J."/>
            <person name="Macdonald L."/>
            <person name="Liu V."/>
            <person name="Smit A.M."/>
        </authorList>
    </citation>
    <scope>NUCLEOTIDE SEQUENCE [LARGE SCALE GENOMIC DNA]</scope>
    <source>
        <strain evidence="17 18">DSM 19370</strain>
    </source>
</reference>
<evidence type="ECO:0000256" key="3">
    <source>
        <dbReference type="ARBA" id="ARBA00022452"/>
    </source>
</evidence>
<gene>
    <name evidence="17" type="ORF">Y88_1738</name>
</gene>
<evidence type="ECO:0000256" key="13">
    <source>
        <dbReference type="RuleBase" id="RU003357"/>
    </source>
</evidence>
<keyword evidence="2 12" id="KW-0813">Transport</keyword>
<keyword evidence="6 14" id="KW-0732">Signal</keyword>
<comment type="caution">
    <text evidence="17">The sequence shown here is derived from an EMBL/GenBank/DDBJ whole genome shotgun (WGS) entry which is preliminary data.</text>
</comment>
<dbReference type="InterPro" id="IPR036942">
    <property type="entry name" value="Beta-barrel_TonB_sf"/>
</dbReference>
<dbReference type="eggNOG" id="COG4772">
    <property type="taxonomic scope" value="Bacteria"/>
</dbReference>
<evidence type="ECO:0000256" key="10">
    <source>
        <dbReference type="ARBA" id="ARBA00023136"/>
    </source>
</evidence>
<evidence type="ECO:0000256" key="9">
    <source>
        <dbReference type="ARBA" id="ARBA00023077"/>
    </source>
</evidence>
<evidence type="ECO:0000256" key="7">
    <source>
        <dbReference type="ARBA" id="ARBA00023004"/>
    </source>
</evidence>
<dbReference type="InterPro" id="IPR037066">
    <property type="entry name" value="Plug_dom_sf"/>
</dbReference>
<evidence type="ECO:0000313" key="17">
    <source>
        <dbReference type="EMBL" id="EGD60657.1"/>
    </source>
</evidence>
<dbReference type="InParanoid" id="F1Z3R2"/>
<organism evidence="17 18">
    <name type="scientific">Novosphingobium nitrogenifigens DSM 19370</name>
    <dbReference type="NCBI Taxonomy" id="983920"/>
    <lineage>
        <taxon>Bacteria</taxon>
        <taxon>Pseudomonadati</taxon>
        <taxon>Pseudomonadota</taxon>
        <taxon>Alphaproteobacteria</taxon>
        <taxon>Sphingomonadales</taxon>
        <taxon>Sphingomonadaceae</taxon>
        <taxon>Novosphingobium</taxon>
    </lineage>
</organism>
<keyword evidence="10 12" id="KW-0472">Membrane</keyword>
<keyword evidence="7" id="KW-0408">Iron</keyword>
<dbReference type="HOGENOM" id="CLU_017621_0_0_5"/>
<evidence type="ECO:0000313" key="18">
    <source>
        <dbReference type="Proteomes" id="UP000004728"/>
    </source>
</evidence>
<evidence type="ECO:0000256" key="5">
    <source>
        <dbReference type="ARBA" id="ARBA00022692"/>
    </source>
</evidence>
<dbReference type="PANTHER" id="PTHR32552:SF89">
    <property type="entry name" value="CATECHOLATE SIDEROPHORE RECEPTOR FIU"/>
    <property type="match status" value="1"/>
</dbReference>
<feature type="chain" id="PRO_5003272364" evidence="14">
    <location>
        <begin position="34"/>
        <end position="774"/>
    </location>
</feature>
<evidence type="ECO:0000259" key="15">
    <source>
        <dbReference type="Pfam" id="PF00593"/>
    </source>
</evidence>
<keyword evidence="3 12" id="KW-1134">Transmembrane beta strand</keyword>
<dbReference type="GO" id="GO:0015344">
    <property type="term" value="F:siderophore uptake transmembrane transporter activity"/>
    <property type="evidence" value="ECO:0007669"/>
    <property type="project" value="TreeGrafter"/>
</dbReference>
<keyword evidence="9 13" id="KW-0798">TonB box</keyword>
<evidence type="ECO:0000256" key="11">
    <source>
        <dbReference type="ARBA" id="ARBA00023237"/>
    </source>
</evidence>
<accession>F1Z3R2</accession>
<dbReference type="SUPFAM" id="SSF56935">
    <property type="entry name" value="Porins"/>
    <property type="match status" value="1"/>
</dbReference>
<name>F1Z3R2_9SPHN</name>
<evidence type="ECO:0000256" key="14">
    <source>
        <dbReference type="SAM" id="SignalP"/>
    </source>
</evidence>
<dbReference type="PANTHER" id="PTHR32552">
    <property type="entry name" value="FERRICHROME IRON RECEPTOR-RELATED"/>
    <property type="match status" value="1"/>
</dbReference>
<dbReference type="GO" id="GO:0009279">
    <property type="term" value="C:cell outer membrane"/>
    <property type="evidence" value="ECO:0007669"/>
    <property type="project" value="UniProtKB-SubCell"/>
</dbReference>
<dbReference type="Pfam" id="PF00593">
    <property type="entry name" value="TonB_dep_Rec_b-barrel"/>
    <property type="match status" value="1"/>
</dbReference>
<keyword evidence="17" id="KW-0675">Receptor</keyword>
<dbReference type="EMBL" id="AEWJ01000013">
    <property type="protein sequence ID" value="EGD60657.1"/>
    <property type="molecule type" value="Genomic_DNA"/>
</dbReference>
<feature type="domain" description="TonB-dependent receptor plug" evidence="16">
    <location>
        <begin position="61"/>
        <end position="159"/>
    </location>
</feature>
<keyword evidence="8" id="KW-0406">Ion transport</keyword>
<feature type="signal peptide" evidence="14">
    <location>
        <begin position="1"/>
        <end position="33"/>
    </location>
</feature>
<dbReference type="Pfam" id="PF07715">
    <property type="entry name" value="Plug"/>
    <property type="match status" value="1"/>
</dbReference>
<dbReference type="STRING" id="983920.Y88_1738"/>